<evidence type="ECO:0000256" key="1">
    <source>
        <dbReference type="ARBA" id="ARBA00004953"/>
    </source>
</evidence>
<dbReference type="InterPro" id="IPR003723">
    <property type="entry name" value="Precorrin-6x_reduct"/>
</dbReference>
<dbReference type="InterPro" id="IPR000878">
    <property type="entry name" value="4pyrrol_Mease"/>
</dbReference>
<reference evidence="8" key="2">
    <citation type="journal article" date="2021" name="PeerJ">
        <title>Extensive microbial diversity within the chicken gut microbiome revealed by metagenomics and culture.</title>
        <authorList>
            <person name="Gilroy R."/>
            <person name="Ravi A."/>
            <person name="Getino M."/>
            <person name="Pursley I."/>
            <person name="Horton D.L."/>
            <person name="Alikhan N.F."/>
            <person name="Baker D."/>
            <person name="Gharbi K."/>
            <person name="Hall N."/>
            <person name="Watson M."/>
            <person name="Adriaenssens E.M."/>
            <person name="Foster-Nyarko E."/>
            <person name="Jarju S."/>
            <person name="Secka A."/>
            <person name="Antonio M."/>
            <person name="Oren A."/>
            <person name="Chaudhuri R.R."/>
            <person name="La Ragione R."/>
            <person name="Hildebrand F."/>
            <person name="Pallen M.J."/>
        </authorList>
    </citation>
    <scope>NUCLEOTIDE SEQUENCE</scope>
    <source>
        <strain evidence="8">CHK180-2868</strain>
    </source>
</reference>
<organism evidence="8 9">
    <name type="scientific">Candidatus Copromonas faecavium</name>
    <name type="common">nom. illeg.</name>
    <dbReference type="NCBI Taxonomy" id="2840740"/>
    <lineage>
        <taxon>Bacteria</taxon>
        <taxon>Bacillati</taxon>
        <taxon>Bacillota</taxon>
        <taxon>Clostridia</taxon>
        <taxon>Lachnospirales</taxon>
        <taxon>Lachnospiraceae</taxon>
        <taxon>Candidatus Copromonas (nom. illeg.)</taxon>
    </lineage>
</organism>
<dbReference type="NCBIfam" id="TIGR00715">
    <property type="entry name" value="precor6x_red"/>
    <property type="match status" value="1"/>
</dbReference>
<dbReference type="Proteomes" id="UP000824250">
    <property type="component" value="Unassembled WGS sequence"/>
</dbReference>
<dbReference type="Pfam" id="PF00590">
    <property type="entry name" value="TP_methylase"/>
    <property type="match status" value="1"/>
</dbReference>
<dbReference type="GO" id="GO:0016994">
    <property type="term" value="F:precorrin-6A reductase activity"/>
    <property type="evidence" value="ECO:0007669"/>
    <property type="project" value="UniProtKB-EC"/>
</dbReference>
<dbReference type="InterPro" id="IPR050714">
    <property type="entry name" value="Cobalamin_biosynth_MTase"/>
</dbReference>
<dbReference type="GO" id="GO:0032259">
    <property type="term" value="P:methylation"/>
    <property type="evidence" value="ECO:0007669"/>
    <property type="project" value="UniProtKB-KW"/>
</dbReference>
<dbReference type="Gene3D" id="3.40.50.150">
    <property type="entry name" value="Vaccinia Virus protein VP39"/>
    <property type="match status" value="1"/>
</dbReference>
<dbReference type="PANTHER" id="PTHR43182">
    <property type="entry name" value="COBALT-PRECORRIN-6B C(15)-METHYLTRANSFERASE (DECARBOXYLATING)"/>
    <property type="match status" value="1"/>
</dbReference>
<dbReference type="Gene3D" id="3.30.950.10">
    <property type="entry name" value="Methyltransferase, Cobalt-precorrin-4 Transmethylase, Domain 2"/>
    <property type="match status" value="1"/>
</dbReference>
<dbReference type="InterPro" id="IPR014008">
    <property type="entry name" value="Cbl_synth_MTase_CbiT"/>
</dbReference>
<accession>A0A9D1A396</accession>
<dbReference type="PANTHER" id="PTHR43182:SF1">
    <property type="entry name" value="COBALT-PRECORRIN-7 C(5)-METHYLTRANSFERASE"/>
    <property type="match status" value="1"/>
</dbReference>
<dbReference type="InterPro" id="IPR029063">
    <property type="entry name" value="SAM-dependent_MTases_sf"/>
</dbReference>
<reference evidence="8" key="1">
    <citation type="submission" date="2020-10" db="EMBL/GenBank/DDBJ databases">
        <authorList>
            <person name="Gilroy R."/>
        </authorList>
    </citation>
    <scope>NUCLEOTIDE SEQUENCE</scope>
    <source>
        <strain evidence="8">CHK180-2868</strain>
    </source>
</reference>
<keyword evidence="2" id="KW-0169">Cobalamin biosynthesis</keyword>
<dbReference type="NCBIfam" id="TIGR02467">
    <property type="entry name" value="CbiE"/>
    <property type="match status" value="1"/>
</dbReference>
<dbReference type="InterPro" id="IPR012818">
    <property type="entry name" value="CbiE"/>
</dbReference>
<keyword evidence="5" id="KW-0949">S-adenosyl-L-methionine</keyword>
<evidence type="ECO:0000313" key="8">
    <source>
        <dbReference type="EMBL" id="HIR05277.1"/>
    </source>
</evidence>
<keyword evidence="3" id="KW-0489">Methyltransferase</keyword>
<keyword evidence="4" id="KW-0808">Transferase</keyword>
<comment type="caution">
    <text evidence="8">The sequence shown here is derived from an EMBL/GenBank/DDBJ whole genome shotgun (WGS) entry which is preliminary data.</text>
</comment>
<feature type="compositionally biased region" description="Basic and acidic residues" evidence="6">
    <location>
        <begin position="273"/>
        <end position="287"/>
    </location>
</feature>
<evidence type="ECO:0000256" key="2">
    <source>
        <dbReference type="ARBA" id="ARBA00022573"/>
    </source>
</evidence>
<dbReference type="AlphaFoldDB" id="A0A9D1A396"/>
<comment type="pathway">
    <text evidence="1">Cofactor biosynthesis; adenosylcobalamin biosynthesis.</text>
</comment>
<evidence type="ECO:0000256" key="6">
    <source>
        <dbReference type="SAM" id="MobiDB-lite"/>
    </source>
</evidence>
<protein>
    <submittedName>
        <fullName evidence="8">Precorrin-6A reductase</fullName>
        <ecNumber evidence="8">1.3.1.54</ecNumber>
    </submittedName>
</protein>
<sequence>MSGVCLFAGTTEGRLLAQKLASLKIRADVFAATEYGKERIEPEEGISVFARRLTEPEMEEVFRMAGYKLVLDATHPYAREVSENIRRACETTGVPMLRILRDEECGQLKEMEKDNEGQSGIFYADSLSQAVEFLKSKEGRILAATGSKELAAFHALPDWKERVFARVLPLPEMVEACSRMGFSGNRLIAMQGPFPMDLNLAMLKAVKARWMVTKDSGRTGGFLEKQEAARLAGAGLVVIRRPKETGISPEEAFRYLEKQAASLRCSGGGEGKASGKDPEAAAEKDEGQASGKYPEAAEKDVGKVWAGTVGKRTIWLVGTGPGNPGLLTEEAREALSSCSLIAGSRRCISQLAFLKKETYEEYRPKEILSYLSVHPEHQKICVALSGDTGFYSGASSLIQAFSGLSETEVRVLPGISSVSYFFSRIGKSWERVRLLSLHGRDMDVVRALKDQGAVFLLGGEPDVAARVSEKLLKAGLEDARMTVGENLSLKDERIFSGSPHELSGTRTGPLTVLYLEWDRAGRETICHGLPDSSFIRGEVPMTKQEVRSVAISKLAPGRNSVIWDVGAGTGSVSIECARLSEQIRVFAIERKPEAAELLKANREAFGLSNMEILEGEAPECLRDLPAPTHVFLGGSGGGMEGILKAALEKNAGVRFVATVISLESMVRLTECIRELPVGEPDLVQLTAARARKAGRSHLMTGQNPVWIFSFEGTGNGKETDNE</sequence>
<evidence type="ECO:0000256" key="4">
    <source>
        <dbReference type="ARBA" id="ARBA00022679"/>
    </source>
</evidence>
<evidence type="ECO:0000259" key="7">
    <source>
        <dbReference type="Pfam" id="PF00590"/>
    </source>
</evidence>
<dbReference type="Gene3D" id="3.40.1010.10">
    <property type="entry name" value="Cobalt-precorrin-4 Transmethylase, Domain 1"/>
    <property type="match status" value="1"/>
</dbReference>
<keyword evidence="8" id="KW-0560">Oxidoreductase</keyword>
<dbReference type="NCBIfam" id="TIGR02469">
    <property type="entry name" value="CbiT"/>
    <property type="match status" value="1"/>
</dbReference>
<dbReference type="EC" id="1.3.1.54" evidence="8"/>
<evidence type="ECO:0000256" key="5">
    <source>
        <dbReference type="ARBA" id="ARBA00022691"/>
    </source>
</evidence>
<proteinExistence type="predicted"/>
<dbReference type="InterPro" id="IPR035996">
    <property type="entry name" value="4pyrrol_Methylase_sf"/>
</dbReference>
<evidence type="ECO:0000256" key="3">
    <source>
        <dbReference type="ARBA" id="ARBA00022603"/>
    </source>
</evidence>
<dbReference type="InterPro" id="IPR014777">
    <property type="entry name" value="4pyrrole_Mease_sub1"/>
</dbReference>
<gene>
    <name evidence="8" type="primary">cobK</name>
    <name evidence="8" type="ORF">IAB28_04850</name>
</gene>
<evidence type="ECO:0000313" key="9">
    <source>
        <dbReference type="Proteomes" id="UP000824250"/>
    </source>
</evidence>
<dbReference type="CDD" id="cd11644">
    <property type="entry name" value="Precorrin-6Y-MT"/>
    <property type="match status" value="1"/>
</dbReference>
<dbReference type="PROSITE" id="PS51014">
    <property type="entry name" value="COBK_CBIJ"/>
    <property type="match status" value="1"/>
</dbReference>
<dbReference type="GO" id="GO:0008276">
    <property type="term" value="F:protein methyltransferase activity"/>
    <property type="evidence" value="ECO:0007669"/>
    <property type="project" value="InterPro"/>
</dbReference>
<dbReference type="GO" id="GO:0009236">
    <property type="term" value="P:cobalamin biosynthetic process"/>
    <property type="evidence" value="ECO:0007669"/>
    <property type="project" value="UniProtKB-KW"/>
</dbReference>
<dbReference type="CDD" id="cd02440">
    <property type="entry name" value="AdoMet_MTases"/>
    <property type="match status" value="1"/>
</dbReference>
<dbReference type="EMBL" id="DVGC01000027">
    <property type="protein sequence ID" value="HIR05277.1"/>
    <property type="molecule type" value="Genomic_DNA"/>
</dbReference>
<feature type="domain" description="Tetrapyrrole methylase" evidence="7">
    <location>
        <begin position="313"/>
        <end position="498"/>
    </location>
</feature>
<dbReference type="SUPFAM" id="SSF53335">
    <property type="entry name" value="S-adenosyl-L-methionine-dependent methyltransferases"/>
    <property type="match status" value="1"/>
</dbReference>
<name>A0A9D1A396_9FIRM</name>
<dbReference type="InterPro" id="IPR014776">
    <property type="entry name" value="4pyrrole_Mease_sub2"/>
</dbReference>
<dbReference type="Pfam" id="PF02571">
    <property type="entry name" value="CbiJ"/>
    <property type="match status" value="1"/>
</dbReference>
<dbReference type="SUPFAM" id="SSF53790">
    <property type="entry name" value="Tetrapyrrole methylase"/>
    <property type="match status" value="1"/>
</dbReference>
<feature type="region of interest" description="Disordered" evidence="6">
    <location>
        <begin position="266"/>
        <end position="294"/>
    </location>
</feature>